<evidence type="ECO:0000259" key="1">
    <source>
        <dbReference type="Pfam" id="PF07045"/>
    </source>
</evidence>
<dbReference type="PANTHER" id="PTHR41521">
    <property type="match status" value="1"/>
</dbReference>
<dbReference type="EMBL" id="BPQG01000018">
    <property type="protein sequence ID" value="GJD43609.1"/>
    <property type="molecule type" value="Genomic_DNA"/>
</dbReference>
<proteinExistence type="predicted"/>
<dbReference type="Pfam" id="PF07045">
    <property type="entry name" value="DUF1330"/>
    <property type="match status" value="1"/>
</dbReference>
<organism evidence="2 3">
    <name type="scientific">Methylobacterium cerastii</name>
    <dbReference type="NCBI Taxonomy" id="932741"/>
    <lineage>
        <taxon>Bacteria</taxon>
        <taxon>Pseudomonadati</taxon>
        <taxon>Pseudomonadota</taxon>
        <taxon>Alphaproteobacteria</taxon>
        <taxon>Hyphomicrobiales</taxon>
        <taxon>Methylobacteriaceae</taxon>
        <taxon>Methylobacterium</taxon>
    </lineage>
</organism>
<dbReference type="Proteomes" id="UP001055117">
    <property type="component" value="Unassembled WGS sequence"/>
</dbReference>
<sequence length="114" mass="12331">MTRGYWIVRVDVRDAEAYKDYAASNGAAFAAFGGRFLVRGGRFEAVVGTTRARNVVIEFASYDDAVACWKSDLYQAARAKQKDGADADILIIEGYDGEQPSVGIASEPDNPASE</sequence>
<name>A0ABQ4QFT9_9HYPH</name>
<accession>A0ABQ4QFT9</accession>
<evidence type="ECO:0000313" key="2">
    <source>
        <dbReference type="EMBL" id="GJD43609.1"/>
    </source>
</evidence>
<keyword evidence="3" id="KW-1185">Reference proteome</keyword>
<reference evidence="2 3" key="1">
    <citation type="journal article" date="2021" name="Front. Microbiol.">
        <title>Comprehensive Comparative Genomics and Phenotyping of Methylobacterium Species.</title>
        <authorList>
            <person name="Alessa O."/>
            <person name="Ogura Y."/>
            <person name="Fujitani Y."/>
            <person name="Takami H."/>
            <person name="Hayashi T."/>
            <person name="Sahin N."/>
            <person name="Tani A."/>
        </authorList>
    </citation>
    <scope>NUCLEOTIDE SEQUENCE [LARGE SCALE GENOMIC DNA]</scope>
    <source>
        <strain evidence="2 3">DSM 23679</strain>
    </source>
</reference>
<dbReference type="Gene3D" id="3.30.70.100">
    <property type="match status" value="1"/>
</dbReference>
<dbReference type="InterPro" id="IPR010753">
    <property type="entry name" value="DUF1330"/>
</dbReference>
<comment type="caution">
    <text evidence="2">The sequence shown here is derived from an EMBL/GenBank/DDBJ whole genome shotgun (WGS) entry which is preliminary data.</text>
</comment>
<protein>
    <recommendedName>
        <fullName evidence="1">DUF1330 domain-containing protein</fullName>
    </recommendedName>
</protein>
<evidence type="ECO:0000313" key="3">
    <source>
        <dbReference type="Proteomes" id="UP001055117"/>
    </source>
</evidence>
<feature type="domain" description="DUF1330" evidence="1">
    <location>
        <begin position="4"/>
        <end position="95"/>
    </location>
</feature>
<dbReference type="SUPFAM" id="SSF54909">
    <property type="entry name" value="Dimeric alpha+beta barrel"/>
    <property type="match status" value="1"/>
</dbReference>
<dbReference type="RefSeq" id="WP_147752542.1">
    <property type="nucleotide sequence ID" value="NZ_BPQG01000018.1"/>
</dbReference>
<gene>
    <name evidence="2" type="ORF">AFCDBAGC_1461</name>
</gene>
<dbReference type="PANTHER" id="PTHR41521:SF4">
    <property type="entry name" value="BLR0684 PROTEIN"/>
    <property type="match status" value="1"/>
</dbReference>
<dbReference type="InterPro" id="IPR011008">
    <property type="entry name" value="Dimeric_a/b-barrel"/>
</dbReference>